<organism evidence="2 3">
    <name type="scientific">Riccia fluitans</name>
    <dbReference type="NCBI Taxonomy" id="41844"/>
    <lineage>
        <taxon>Eukaryota</taxon>
        <taxon>Viridiplantae</taxon>
        <taxon>Streptophyta</taxon>
        <taxon>Embryophyta</taxon>
        <taxon>Marchantiophyta</taxon>
        <taxon>Marchantiopsida</taxon>
        <taxon>Marchantiidae</taxon>
        <taxon>Marchantiales</taxon>
        <taxon>Ricciaceae</taxon>
        <taxon>Riccia</taxon>
    </lineage>
</organism>
<feature type="compositionally biased region" description="Basic and acidic residues" evidence="1">
    <location>
        <begin position="1"/>
        <end position="23"/>
    </location>
</feature>
<gene>
    <name evidence="2" type="ORF">R1flu_003235</name>
</gene>
<dbReference type="Proteomes" id="UP001605036">
    <property type="component" value="Unassembled WGS sequence"/>
</dbReference>
<evidence type="ECO:0008006" key="4">
    <source>
        <dbReference type="Google" id="ProtNLM"/>
    </source>
</evidence>
<accession>A0ABD1Y8X9</accession>
<protein>
    <recommendedName>
        <fullName evidence="4">BED-type domain-containing protein</fullName>
    </recommendedName>
</protein>
<reference evidence="2 3" key="1">
    <citation type="submission" date="2024-09" db="EMBL/GenBank/DDBJ databases">
        <title>Chromosome-scale assembly of Riccia fluitans.</title>
        <authorList>
            <person name="Paukszto L."/>
            <person name="Sawicki J."/>
            <person name="Karawczyk K."/>
            <person name="Piernik-Szablinska J."/>
            <person name="Szczecinska M."/>
            <person name="Mazdziarz M."/>
        </authorList>
    </citation>
    <scope>NUCLEOTIDE SEQUENCE [LARGE SCALE GENOMIC DNA]</scope>
    <source>
        <strain evidence="2">Rf_01</strain>
        <tissue evidence="2">Aerial parts of the thallus</tissue>
    </source>
</reference>
<feature type="compositionally biased region" description="Polar residues" evidence="1">
    <location>
        <begin position="214"/>
        <end position="249"/>
    </location>
</feature>
<feature type="region of interest" description="Disordered" evidence="1">
    <location>
        <begin position="1"/>
        <end position="38"/>
    </location>
</feature>
<feature type="region of interest" description="Disordered" evidence="1">
    <location>
        <begin position="186"/>
        <end position="249"/>
    </location>
</feature>
<evidence type="ECO:0000313" key="3">
    <source>
        <dbReference type="Proteomes" id="UP001605036"/>
    </source>
</evidence>
<dbReference type="EMBL" id="JBHFFA010000006">
    <property type="protein sequence ID" value="KAL2623030.1"/>
    <property type="molecule type" value="Genomic_DNA"/>
</dbReference>
<sequence>MASGSRRREGKSPELPELPKEEEFMPQQQQQPRAPKARQIVLPFVQPPIPRPSKYKEFGLPKPKKQLSIKVMEQFILIRGQKNNVEGVWCKCKWCGNKYAHNVTRLTQHFKSEFAPRQRDNMELPAFRREGSNKHIKDCECASQQLKFEIRALNNKERERATELASLHDMESTSRALDKEEQEIESAFPGSIRGEPSSAYAGGPQGSDTRPHKSNFSNPSSVANVGTHFDSNPIFSQTLPQHSVQPPFR</sequence>
<evidence type="ECO:0000256" key="1">
    <source>
        <dbReference type="SAM" id="MobiDB-lite"/>
    </source>
</evidence>
<proteinExistence type="predicted"/>
<name>A0ABD1Y8X9_9MARC</name>
<dbReference type="AlphaFoldDB" id="A0ABD1Y8X9"/>
<feature type="compositionally biased region" description="Low complexity" evidence="1">
    <location>
        <begin position="26"/>
        <end position="38"/>
    </location>
</feature>
<comment type="caution">
    <text evidence="2">The sequence shown here is derived from an EMBL/GenBank/DDBJ whole genome shotgun (WGS) entry which is preliminary data.</text>
</comment>
<evidence type="ECO:0000313" key="2">
    <source>
        <dbReference type="EMBL" id="KAL2623030.1"/>
    </source>
</evidence>
<keyword evidence="3" id="KW-1185">Reference proteome</keyword>